<evidence type="ECO:0000256" key="2">
    <source>
        <dbReference type="ARBA" id="ARBA00006824"/>
    </source>
</evidence>
<gene>
    <name evidence="7" type="ORF">J0S82_003936</name>
</gene>
<keyword evidence="3 6" id="KW-0812">Transmembrane</keyword>
<name>A0A8J6AAY2_GALPY</name>
<dbReference type="Pfam" id="PF04117">
    <property type="entry name" value="Mpv17_PMP22"/>
    <property type="match status" value="1"/>
</dbReference>
<evidence type="ECO:0000256" key="1">
    <source>
        <dbReference type="ARBA" id="ARBA00004141"/>
    </source>
</evidence>
<dbReference type="Proteomes" id="UP000700334">
    <property type="component" value="Unassembled WGS sequence"/>
</dbReference>
<feature type="non-terminal residue" evidence="7">
    <location>
        <position position="234"/>
    </location>
</feature>
<dbReference type="PANTHER" id="PTHR11266:SF80">
    <property type="entry name" value="PEROXISOMAL MEMBRANE PROTEIN 2"/>
    <property type="match status" value="1"/>
</dbReference>
<feature type="transmembrane region" description="Helical" evidence="6">
    <location>
        <begin position="34"/>
        <end position="55"/>
    </location>
</feature>
<feature type="transmembrane region" description="Helical" evidence="6">
    <location>
        <begin position="173"/>
        <end position="191"/>
    </location>
</feature>
<comment type="caution">
    <text evidence="7">The sequence shown here is derived from an EMBL/GenBank/DDBJ whole genome shotgun (WGS) entry which is preliminary data.</text>
</comment>
<organism evidence="7 8">
    <name type="scientific">Galemys pyrenaicus</name>
    <name type="common">Iberian desman</name>
    <name type="synonym">Pyrenean desman</name>
    <dbReference type="NCBI Taxonomy" id="202257"/>
    <lineage>
        <taxon>Eukaryota</taxon>
        <taxon>Metazoa</taxon>
        <taxon>Chordata</taxon>
        <taxon>Craniata</taxon>
        <taxon>Vertebrata</taxon>
        <taxon>Euteleostomi</taxon>
        <taxon>Mammalia</taxon>
        <taxon>Eutheria</taxon>
        <taxon>Laurasiatheria</taxon>
        <taxon>Eulipotyphla</taxon>
        <taxon>Talpidae</taxon>
        <taxon>Galemys</taxon>
    </lineage>
</organism>
<dbReference type="PANTHER" id="PTHR11266">
    <property type="entry name" value="PEROXISOMAL MEMBRANE PROTEIN 2, PXMP2 MPV17"/>
    <property type="match status" value="1"/>
</dbReference>
<dbReference type="AlphaFoldDB" id="A0A8J6AAY2"/>
<dbReference type="GO" id="GO:0005778">
    <property type="term" value="C:peroxisomal membrane"/>
    <property type="evidence" value="ECO:0007669"/>
    <property type="project" value="TreeGrafter"/>
</dbReference>
<feature type="transmembrane region" description="Helical" evidence="6">
    <location>
        <begin position="115"/>
        <end position="133"/>
    </location>
</feature>
<sequence length="234" mass="26321">MAPAASKLQAVAGLRVLPRRALAQYLRFLRLYPVLTKAATSGILSALGNVLAQMIGKKQKKENSSEKLAIGGPLRYAIYGCFFTGPLSHYFYLFLECWVPPGVPWAALKRLLLDRLLFAPTFLLLFFLVMGLLEGKDAATCMAQVRTGFWPALLMNWRVWTPAQFININYVPLQFRVLFANLVALFWYTYLASLAKWPRKKLALLGGPGDAHLPRTRDRSSLTLRHLDPGALKR</sequence>
<accession>A0A8J6AAY2</accession>
<evidence type="ECO:0000313" key="7">
    <source>
        <dbReference type="EMBL" id="KAG8515040.1"/>
    </source>
</evidence>
<protein>
    <submittedName>
        <fullName evidence="7">Peroxisomal membrane protein 2</fullName>
    </submittedName>
</protein>
<evidence type="ECO:0000256" key="6">
    <source>
        <dbReference type="RuleBase" id="RU363053"/>
    </source>
</evidence>
<feature type="transmembrane region" description="Helical" evidence="6">
    <location>
        <begin position="76"/>
        <end position="95"/>
    </location>
</feature>
<comment type="subcellular location">
    <subcellularLocation>
        <location evidence="1">Membrane</location>
        <topology evidence="1">Multi-pass membrane protein</topology>
    </subcellularLocation>
</comment>
<proteinExistence type="inferred from homology"/>
<keyword evidence="8" id="KW-1185">Reference proteome</keyword>
<dbReference type="InterPro" id="IPR007248">
    <property type="entry name" value="Mpv17_PMP22"/>
</dbReference>
<keyword evidence="5 6" id="KW-0472">Membrane</keyword>
<evidence type="ECO:0000256" key="5">
    <source>
        <dbReference type="ARBA" id="ARBA00023136"/>
    </source>
</evidence>
<dbReference type="EMBL" id="JAGFMF010011719">
    <property type="protein sequence ID" value="KAG8515040.1"/>
    <property type="molecule type" value="Genomic_DNA"/>
</dbReference>
<comment type="similarity">
    <text evidence="2 6">Belongs to the peroxisomal membrane protein PXMP2/4 family.</text>
</comment>
<keyword evidence="4 6" id="KW-1133">Transmembrane helix</keyword>
<evidence type="ECO:0000313" key="8">
    <source>
        <dbReference type="Proteomes" id="UP000700334"/>
    </source>
</evidence>
<evidence type="ECO:0000256" key="3">
    <source>
        <dbReference type="ARBA" id="ARBA00022692"/>
    </source>
</evidence>
<evidence type="ECO:0000256" key="4">
    <source>
        <dbReference type="ARBA" id="ARBA00022989"/>
    </source>
</evidence>
<dbReference type="OrthoDB" id="860at2759"/>
<reference evidence="7" key="1">
    <citation type="journal article" date="2021" name="Evol. Appl.">
        <title>The genome of the Pyrenean desman and the effects of bottlenecks and inbreeding on the genomic landscape of an endangered species.</title>
        <authorList>
            <person name="Escoda L."/>
            <person name="Castresana J."/>
        </authorList>
    </citation>
    <scope>NUCLEOTIDE SEQUENCE</scope>
    <source>
        <strain evidence="7">IBE-C5619</strain>
    </source>
</reference>